<dbReference type="EMBL" id="KN822029">
    <property type="protein sequence ID" value="KIM64372.1"/>
    <property type="molecule type" value="Genomic_DNA"/>
</dbReference>
<gene>
    <name evidence="1" type="ORF">SCLCIDRAFT_648528</name>
</gene>
<proteinExistence type="predicted"/>
<sequence>MLPVSAEPYLTTLSSHYDETSTFAKLRTALLPPSSKPNTPQFTNFRLFKGSNKLSPPCCRNRLSSLFAFFVSFFRITLPSHRLSCCSLVSSVSSLPTLPYSFSSFFGVFVISCVEDYLMLGLPLSSKGIPVI</sequence>
<evidence type="ECO:0000313" key="2">
    <source>
        <dbReference type="Proteomes" id="UP000053989"/>
    </source>
</evidence>
<name>A0A0C3AHG7_9AGAM</name>
<reference evidence="2" key="2">
    <citation type="submission" date="2015-01" db="EMBL/GenBank/DDBJ databases">
        <title>Evolutionary Origins and Diversification of the Mycorrhizal Mutualists.</title>
        <authorList>
            <consortium name="DOE Joint Genome Institute"/>
            <consortium name="Mycorrhizal Genomics Consortium"/>
            <person name="Kohler A."/>
            <person name="Kuo A."/>
            <person name="Nagy L.G."/>
            <person name="Floudas D."/>
            <person name="Copeland A."/>
            <person name="Barry K.W."/>
            <person name="Cichocki N."/>
            <person name="Veneault-Fourrey C."/>
            <person name="LaButti K."/>
            <person name="Lindquist E.A."/>
            <person name="Lipzen A."/>
            <person name="Lundell T."/>
            <person name="Morin E."/>
            <person name="Murat C."/>
            <person name="Riley R."/>
            <person name="Ohm R."/>
            <person name="Sun H."/>
            <person name="Tunlid A."/>
            <person name="Henrissat B."/>
            <person name="Grigoriev I.V."/>
            <person name="Hibbett D.S."/>
            <person name="Martin F."/>
        </authorList>
    </citation>
    <scope>NUCLEOTIDE SEQUENCE [LARGE SCALE GENOMIC DNA]</scope>
    <source>
        <strain evidence="2">Foug A</strain>
    </source>
</reference>
<dbReference type="InParanoid" id="A0A0C3AHG7"/>
<keyword evidence="2" id="KW-1185">Reference proteome</keyword>
<dbReference type="AlphaFoldDB" id="A0A0C3AHG7"/>
<evidence type="ECO:0000313" key="1">
    <source>
        <dbReference type="EMBL" id="KIM64372.1"/>
    </source>
</evidence>
<reference evidence="1 2" key="1">
    <citation type="submission" date="2014-04" db="EMBL/GenBank/DDBJ databases">
        <authorList>
            <consortium name="DOE Joint Genome Institute"/>
            <person name="Kuo A."/>
            <person name="Kohler A."/>
            <person name="Nagy L.G."/>
            <person name="Floudas D."/>
            <person name="Copeland A."/>
            <person name="Barry K.W."/>
            <person name="Cichocki N."/>
            <person name="Veneault-Fourrey C."/>
            <person name="LaButti K."/>
            <person name="Lindquist E.A."/>
            <person name="Lipzen A."/>
            <person name="Lundell T."/>
            <person name="Morin E."/>
            <person name="Murat C."/>
            <person name="Sun H."/>
            <person name="Tunlid A."/>
            <person name="Henrissat B."/>
            <person name="Grigoriev I.V."/>
            <person name="Hibbett D.S."/>
            <person name="Martin F."/>
            <person name="Nordberg H.P."/>
            <person name="Cantor M.N."/>
            <person name="Hua S.X."/>
        </authorList>
    </citation>
    <scope>NUCLEOTIDE SEQUENCE [LARGE SCALE GENOMIC DNA]</scope>
    <source>
        <strain evidence="1 2">Foug A</strain>
    </source>
</reference>
<organism evidence="1 2">
    <name type="scientific">Scleroderma citrinum Foug A</name>
    <dbReference type="NCBI Taxonomy" id="1036808"/>
    <lineage>
        <taxon>Eukaryota</taxon>
        <taxon>Fungi</taxon>
        <taxon>Dikarya</taxon>
        <taxon>Basidiomycota</taxon>
        <taxon>Agaricomycotina</taxon>
        <taxon>Agaricomycetes</taxon>
        <taxon>Agaricomycetidae</taxon>
        <taxon>Boletales</taxon>
        <taxon>Sclerodermatineae</taxon>
        <taxon>Sclerodermataceae</taxon>
        <taxon>Scleroderma</taxon>
    </lineage>
</organism>
<protein>
    <submittedName>
        <fullName evidence="1">Uncharacterized protein</fullName>
    </submittedName>
</protein>
<accession>A0A0C3AHG7</accession>
<dbReference type="HOGENOM" id="CLU_1918328_0_0_1"/>
<dbReference type="Proteomes" id="UP000053989">
    <property type="component" value="Unassembled WGS sequence"/>
</dbReference>